<evidence type="ECO:0000313" key="2">
    <source>
        <dbReference type="Proteomes" id="UP001166286"/>
    </source>
</evidence>
<proteinExistence type="predicted"/>
<protein>
    <submittedName>
        <fullName evidence="1">Uncharacterized protein</fullName>
    </submittedName>
</protein>
<dbReference type="Proteomes" id="UP001166286">
    <property type="component" value="Unassembled WGS sequence"/>
</dbReference>
<gene>
    <name evidence="1" type="ORF">JMJ35_005968</name>
</gene>
<accession>A0AA39V809</accession>
<organism evidence="1 2">
    <name type="scientific">Cladonia borealis</name>
    <dbReference type="NCBI Taxonomy" id="184061"/>
    <lineage>
        <taxon>Eukaryota</taxon>
        <taxon>Fungi</taxon>
        <taxon>Dikarya</taxon>
        <taxon>Ascomycota</taxon>
        <taxon>Pezizomycotina</taxon>
        <taxon>Lecanoromycetes</taxon>
        <taxon>OSLEUM clade</taxon>
        <taxon>Lecanoromycetidae</taxon>
        <taxon>Lecanorales</taxon>
        <taxon>Lecanorineae</taxon>
        <taxon>Cladoniaceae</taxon>
        <taxon>Cladonia</taxon>
    </lineage>
</organism>
<reference evidence="1" key="1">
    <citation type="submission" date="2023-03" db="EMBL/GenBank/DDBJ databases">
        <title>Complete genome of Cladonia borealis.</title>
        <authorList>
            <person name="Park H."/>
        </authorList>
    </citation>
    <scope>NUCLEOTIDE SEQUENCE</scope>
    <source>
        <strain evidence="1">ANT050790</strain>
    </source>
</reference>
<dbReference type="EMBL" id="JAFEKC020000013">
    <property type="protein sequence ID" value="KAK0511395.1"/>
    <property type="molecule type" value="Genomic_DNA"/>
</dbReference>
<comment type="caution">
    <text evidence="1">The sequence shown here is derived from an EMBL/GenBank/DDBJ whole genome shotgun (WGS) entry which is preliminary data.</text>
</comment>
<keyword evidence="2" id="KW-1185">Reference proteome</keyword>
<evidence type="ECO:0000313" key="1">
    <source>
        <dbReference type="EMBL" id="KAK0511395.1"/>
    </source>
</evidence>
<dbReference type="AlphaFoldDB" id="A0AA39V809"/>
<name>A0AA39V809_9LECA</name>
<sequence length="267" mass="30873">MTTAVDPSAMKQYLWMLERSISDEPLGVDEYSKTFTHIVKHLCLDPKPNLGQWTLKSSEWNLSRRREQWFQVLTGLTKDTLDQPKESRQFSLYDLGPRISVDYWGMYIDLLRVLVGESAVYQEYLRFKQIQQPSQIPAHQTVNPNLDIAKYLLNVTVRAIAEENLCFAYAVAQQHMNSLGDIEPSTWQVLLADLDLFYTWAPKMLPKAVNAMVRKFDYRVSRMEDRMLHTTALSELEYQLQEVEHELGVHWSGGESGYHAPSKTGVL</sequence>